<reference evidence="2" key="1">
    <citation type="submission" date="2020-09" db="EMBL/GenBank/DDBJ databases">
        <authorList>
            <person name="Kim M.K."/>
        </authorList>
    </citation>
    <scope>NUCLEOTIDE SEQUENCE</scope>
    <source>
        <strain evidence="2">BT702</strain>
    </source>
</reference>
<keyword evidence="3" id="KW-1185">Reference proteome</keyword>
<accession>A0A927ATG1</accession>
<keyword evidence="1" id="KW-0472">Membrane</keyword>
<proteinExistence type="predicted"/>
<keyword evidence="1" id="KW-0812">Transmembrane</keyword>
<organism evidence="2 3">
    <name type="scientific">Spirosoma profusum</name>
    <dbReference type="NCBI Taxonomy" id="2771354"/>
    <lineage>
        <taxon>Bacteria</taxon>
        <taxon>Pseudomonadati</taxon>
        <taxon>Bacteroidota</taxon>
        <taxon>Cytophagia</taxon>
        <taxon>Cytophagales</taxon>
        <taxon>Cytophagaceae</taxon>
        <taxon>Spirosoma</taxon>
    </lineage>
</organism>
<dbReference type="RefSeq" id="WP_190885974.1">
    <property type="nucleotide sequence ID" value="NZ_JACWZY010000003.1"/>
</dbReference>
<dbReference type="AlphaFoldDB" id="A0A927ATG1"/>
<evidence type="ECO:0000313" key="3">
    <source>
        <dbReference type="Proteomes" id="UP000598820"/>
    </source>
</evidence>
<comment type="caution">
    <text evidence="2">The sequence shown here is derived from an EMBL/GenBank/DDBJ whole genome shotgun (WGS) entry which is preliminary data.</text>
</comment>
<keyword evidence="1" id="KW-1133">Transmembrane helix</keyword>
<sequence>MENIALVLMFFFTSWMVWMGFNISFKKQEETNIHLGFIREQQDETNENLSAISKQIDTLIKVQTDLLDLLRMEDVATEIERNTDPH</sequence>
<protein>
    <submittedName>
        <fullName evidence="2">Uncharacterized protein</fullName>
    </submittedName>
</protein>
<dbReference type="EMBL" id="JACWZY010000003">
    <property type="protein sequence ID" value="MBD2700122.1"/>
    <property type="molecule type" value="Genomic_DNA"/>
</dbReference>
<evidence type="ECO:0000313" key="2">
    <source>
        <dbReference type="EMBL" id="MBD2700122.1"/>
    </source>
</evidence>
<name>A0A927ATG1_9BACT</name>
<feature type="transmembrane region" description="Helical" evidence="1">
    <location>
        <begin position="6"/>
        <end position="25"/>
    </location>
</feature>
<dbReference type="Proteomes" id="UP000598820">
    <property type="component" value="Unassembled WGS sequence"/>
</dbReference>
<gene>
    <name evidence="2" type="ORF">IC229_05715</name>
</gene>
<evidence type="ECO:0000256" key="1">
    <source>
        <dbReference type="SAM" id="Phobius"/>
    </source>
</evidence>